<feature type="compositionally biased region" description="Basic residues" evidence="1">
    <location>
        <begin position="462"/>
        <end position="472"/>
    </location>
</feature>
<evidence type="ECO:0000313" key="2">
    <source>
        <dbReference type="EMBL" id="KAG0001196.1"/>
    </source>
</evidence>
<sequence length="482" mass="52766">MSEQDFRRTHIPGKRPADSVANDPTVQHFVRTQDIQIAVAASTLVMLAKALPSLMSEWEIPVKIVLEEDQHGTMQKRIYIDKPLIPKRTTTLELTQMFYDGVVKKLSLIGSSSTSVDVLLPEPVNPKAMAPETTASESQVDTKSSDETTSQSFSTQVQASADKDKSKEDEGILGSQDGCMNDGFEYSLWMFGETRVMIRSRLHGYLANTKPHQQVVLKSILDYAPDIGLAELGRSALAGWWMASWIRDNRLVALGRVDVSNNQFVRYSSPSNQLTADVNPENPLGGVFSDLPAISVMDVSLQRVQGREIQDLIKPSTRLIHYIFEKLKSLGHGQYILGHKRFDINATLYKAAEDDEPSESKPSVSTSPATRGQYDLHAAHQSSPQLLSDNNMDGTSSGGSGGGSGTVGGEYIDDELQLQWVGTPDQIPGTFPYDEHEVQHSTAQTKRVHSQKTKAKGGQGKVKSKAKAKAKGKAATNAQAKQ</sequence>
<feature type="region of interest" description="Disordered" evidence="1">
    <location>
        <begin position="122"/>
        <end position="176"/>
    </location>
</feature>
<dbReference type="GO" id="GO:0045945">
    <property type="term" value="P:positive regulation of transcription by RNA polymerase III"/>
    <property type="evidence" value="ECO:0007669"/>
    <property type="project" value="TreeGrafter"/>
</dbReference>
<organism evidence="2 3">
    <name type="scientific">Modicella reniformis</name>
    <dbReference type="NCBI Taxonomy" id="1440133"/>
    <lineage>
        <taxon>Eukaryota</taxon>
        <taxon>Fungi</taxon>
        <taxon>Fungi incertae sedis</taxon>
        <taxon>Mucoromycota</taxon>
        <taxon>Mortierellomycotina</taxon>
        <taxon>Mortierellomycetes</taxon>
        <taxon>Mortierellales</taxon>
        <taxon>Mortierellaceae</taxon>
        <taxon>Modicella</taxon>
    </lineage>
</organism>
<feature type="compositionally biased region" description="Gly residues" evidence="1">
    <location>
        <begin position="396"/>
        <end position="408"/>
    </location>
</feature>
<gene>
    <name evidence="2" type="ORF">BGZ65_003714</name>
</gene>
<dbReference type="AlphaFoldDB" id="A0A9P6MHG5"/>
<reference evidence="2" key="1">
    <citation type="journal article" date="2020" name="Fungal Divers.">
        <title>Resolving the Mortierellaceae phylogeny through synthesis of multi-gene phylogenetics and phylogenomics.</title>
        <authorList>
            <person name="Vandepol N."/>
            <person name="Liber J."/>
            <person name="Desiro A."/>
            <person name="Na H."/>
            <person name="Kennedy M."/>
            <person name="Barry K."/>
            <person name="Grigoriev I.V."/>
            <person name="Miller A.N."/>
            <person name="O'Donnell K."/>
            <person name="Stajich J.E."/>
            <person name="Bonito G."/>
        </authorList>
    </citation>
    <scope>NUCLEOTIDE SEQUENCE</scope>
    <source>
        <strain evidence="2">MES-2147</strain>
    </source>
</reference>
<dbReference type="OrthoDB" id="289162at2759"/>
<keyword evidence="3" id="KW-1185">Reference proteome</keyword>
<feature type="compositionally biased region" description="Low complexity" evidence="1">
    <location>
        <begin position="473"/>
        <end position="482"/>
    </location>
</feature>
<proteinExistence type="predicted"/>
<accession>A0A9P6MHG5</accession>
<feature type="compositionally biased region" description="Basic and acidic residues" evidence="1">
    <location>
        <begin position="161"/>
        <end position="170"/>
    </location>
</feature>
<name>A0A9P6MHG5_9FUNG</name>
<dbReference type="PANTHER" id="PTHR14633:SF3">
    <property type="entry name" value="LITTLE ELONGATION COMPLEX SUBUNIT 2"/>
    <property type="match status" value="1"/>
</dbReference>
<feature type="compositionally biased region" description="Basic residues" evidence="1">
    <location>
        <begin position="446"/>
        <end position="455"/>
    </location>
</feature>
<feature type="region of interest" description="Disordered" evidence="1">
    <location>
        <begin position="380"/>
        <end position="409"/>
    </location>
</feature>
<dbReference type="PANTHER" id="PTHR14633">
    <property type="entry name" value="LITTLE ELONGATION COMPLEX SUBUNIT 2"/>
    <property type="match status" value="1"/>
</dbReference>
<dbReference type="GO" id="GO:0042796">
    <property type="term" value="P:snRNA transcription by RNA polymerase III"/>
    <property type="evidence" value="ECO:0007669"/>
    <property type="project" value="TreeGrafter"/>
</dbReference>
<dbReference type="GO" id="GO:0042795">
    <property type="term" value="P:snRNA transcription by RNA polymerase II"/>
    <property type="evidence" value="ECO:0007669"/>
    <property type="project" value="TreeGrafter"/>
</dbReference>
<feature type="region of interest" description="Disordered" evidence="1">
    <location>
        <begin position="422"/>
        <end position="482"/>
    </location>
</feature>
<comment type="caution">
    <text evidence="2">The sequence shown here is derived from an EMBL/GenBank/DDBJ whole genome shotgun (WGS) entry which is preliminary data.</text>
</comment>
<feature type="compositionally biased region" description="Polar residues" evidence="1">
    <location>
        <begin position="380"/>
        <end position="393"/>
    </location>
</feature>
<dbReference type="Proteomes" id="UP000749646">
    <property type="component" value="Unassembled WGS sequence"/>
</dbReference>
<feature type="region of interest" description="Disordered" evidence="1">
    <location>
        <begin position="1"/>
        <end position="23"/>
    </location>
</feature>
<feature type="compositionally biased region" description="Polar residues" evidence="1">
    <location>
        <begin position="133"/>
        <end position="159"/>
    </location>
</feature>
<evidence type="ECO:0000256" key="1">
    <source>
        <dbReference type="SAM" id="MobiDB-lite"/>
    </source>
</evidence>
<dbReference type="EMBL" id="JAAAHW010000554">
    <property type="protein sequence ID" value="KAG0001196.1"/>
    <property type="molecule type" value="Genomic_DNA"/>
</dbReference>
<evidence type="ECO:0000313" key="3">
    <source>
        <dbReference type="Proteomes" id="UP000749646"/>
    </source>
</evidence>
<protein>
    <submittedName>
        <fullName evidence="2">Uncharacterized protein</fullName>
    </submittedName>
</protein>